<protein>
    <recommendedName>
        <fullName evidence="8">AAA+ ATPase domain-containing protein</fullName>
    </recommendedName>
</protein>
<name>A0ABM6RP36_9FIRM</name>
<organism evidence="9 10">
    <name type="scientific">Sulfobacillus thermotolerans</name>
    <dbReference type="NCBI Taxonomy" id="338644"/>
    <lineage>
        <taxon>Bacteria</taxon>
        <taxon>Bacillati</taxon>
        <taxon>Bacillota</taxon>
        <taxon>Clostridia</taxon>
        <taxon>Eubacteriales</taxon>
        <taxon>Clostridiales Family XVII. Incertae Sedis</taxon>
        <taxon>Sulfobacillus</taxon>
    </lineage>
</organism>
<dbReference type="Gene3D" id="3.40.50.300">
    <property type="entry name" value="P-loop containing nucleotide triphosphate hydrolases"/>
    <property type="match status" value="2"/>
</dbReference>
<keyword evidence="4" id="KW-0410">Iron transport</keyword>
<dbReference type="PANTHER" id="PTHR42771:SF2">
    <property type="entry name" value="IRON(3+)-HYDROXAMATE IMPORT ATP-BINDING PROTEIN FHUC"/>
    <property type="match status" value="1"/>
</dbReference>
<dbReference type="PANTHER" id="PTHR42771">
    <property type="entry name" value="IRON(3+)-HYDROXAMATE IMPORT ATP-BINDING PROTEIN FHUC"/>
    <property type="match status" value="1"/>
</dbReference>
<keyword evidence="10" id="KW-1185">Reference proteome</keyword>
<keyword evidence="3" id="KW-1003">Cell membrane</keyword>
<keyword evidence="7" id="KW-0472">Membrane</keyword>
<reference evidence="9 10" key="1">
    <citation type="journal article" date="2019" name="Sci. Rep.">
        <title>Sulfobacillus thermotolerans: new insights into resistance and metabolic capacities of acidophilic chemolithotrophs.</title>
        <authorList>
            <person name="Panyushkina A.E."/>
            <person name="Babenko V.V."/>
            <person name="Nikitina A.S."/>
            <person name="Selezneva O.V."/>
            <person name="Tsaplina I.A."/>
            <person name="Letarova M.A."/>
            <person name="Kostryukova E.S."/>
            <person name="Letarov A.V."/>
        </authorList>
    </citation>
    <scope>NUCLEOTIDE SEQUENCE [LARGE SCALE GENOMIC DNA]</scope>
    <source>
        <strain evidence="9 10">Kr1</strain>
    </source>
</reference>
<keyword evidence="6" id="KW-0406">Ion transport</keyword>
<dbReference type="Pfam" id="PF13476">
    <property type="entry name" value="AAA_23"/>
    <property type="match status" value="1"/>
</dbReference>
<dbReference type="SMART" id="SM00382">
    <property type="entry name" value="AAA"/>
    <property type="match status" value="1"/>
</dbReference>
<evidence type="ECO:0000313" key="9">
    <source>
        <dbReference type="EMBL" id="AUW93102.1"/>
    </source>
</evidence>
<comment type="subcellular location">
    <subcellularLocation>
        <location evidence="1">Cell membrane</location>
        <topology evidence="1">Peripheral membrane protein</topology>
    </subcellularLocation>
</comment>
<proteinExistence type="predicted"/>
<dbReference type="Pfam" id="PF13304">
    <property type="entry name" value="AAA_21"/>
    <property type="match status" value="1"/>
</dbReference>
<evidence type="ECO:0000256" key="7">
    <source>
        <dbReference type="ARBA" id="ARBA00023136"/>
    </source>
</evidence>
<sequence length="244" mass="27377">MLPLREVRLTWPTPRPSTYPWNLTVLEHLNVLSFPTAVTFFIGDNGSGKSTILESLAIASGFNPEGGSRHAAYHAAHTDGQLSQAMRLTWNHKALHGFFFRAESFFSYASYLEELEDDSVFTSYGGKSLHQQSHGESFLSLFRNRLQPRSSALYLFDEPESALSITGQLAFLRLLKQWSGTGQTQVIIATHSPILLAFPGATIYSFDAAPITSIRYEDSTPYQLTLSFLKSPDVFLRELFRDDD</sequence>
<evidence type="ECO:0000256" key="3">
    <source>
        <dbReference type="ARBA" id="ARBA00022475"/>
    </source>
</evidence>
<dbReference type="CDD" id="cd00267">
    <property type="entry name" value="ABC_ATPase"/>
    <property type="match status" value="1"/>
</dbReference>
<evidence type="ECO:0000259" key="8">
    <source>
        <dbReference type="SMART" id="SM00382"/>
    </source>
</evidence>
<dbReference type="InterPro" id="IPR027417">
    <property type="entry name" value="P-loop_NTPase"/>
</dbReference>
<dbReference type="Proteomes" id="UP000325292">
    <property type="component" value="Chromosome"/>
</dbReference>
<feature type="domain" description="AAA+ ATPase" evidence="8">
    <location>
        <begin position="35"/>
        <end position="212"/>
    </location>
</feature>
<dbReference type="InterPro" id="IPR003959">
    <property type="entry name" value="ATPase_AAA_core"/>
</dbReference>
<dbReference type="InterPro" id="IPR051535">
    <property type="entry name" value="Siderophore_ABC-ATPase"/>
</dbReference>
<dbReference type="InterPro" id="IPR038729">
    <property type="entry name" value="Rad50/SbcC_AAA"/>
</dbReference>
<accession>A0ABM6RP36</accession>
<keyword evidence="2" id="KW-0813">Transport</keyword>
<evidence type="ECO:0000256" key="1">
    <source>
        <dbReference type="ARBA" id="ARBA00004202"/>
    </source>
</evidence>
<dbReference type="SUPFAM" id="SSF52540">
    <property type="entry name" value="P-loop containing nucleoside triphosphate hydrolases"/>
    <property type="match status" value="1"/>
</dbReference>
<keyword evidence="5" id="KW-0408">Iron</keyword>
<dbReference type="InterPro" id="IPR003593">
    <property type="entry name" value="AAA+_ATPase"/>
</dbReference>
<gene>
    <name evidence="9" type="ORF">BXT84_03325</name>
</gene>
<dbReference type="EMBL" id="CP019454">
    <property type="protein sequence ID" value="AUW93102.1"/>
    <property type="molecule type" value="Genomic_DNA"/>
</dbReference>
<evidence type="ECO:0000256" key="4">
    <source>
        <dbReference type="ARBA" id="ARBA00022496"/>
    </source>
</evidence>
<evidence type="ECO:0000313" key="10">
    <source>
        <dbReference type="Proteomes" id="UP000325292"/>
    </source>
</evidence>
<evidence type="ECO:0000256" key="6">
    <source>
        <dbReference type="ARBA" id="ARBA00023065"/>
    </source>
</evidence>
<evidence type="ECO:0000256" key="2">
    <source>
        <dbReference type="ARBA" id="ARBA00022448"/>
    </source>
</evidence>
<evidence type="ECO:0000256" key="5">
    <source>
        <dbReference type="ARBA" id="ARBA00023004"/>
    </source>
</evidence>